<name>A0A3D4S3U3_9ENTE</name>
<protein>
    <submittedName>
        <fullName evidence="1">Uncharacterized protein</fullName>
    </submittedName>
</protein>
<evidence type="ECO:0000313" key="1">
    <source>
        <dbReference type="EMBL" id="HCS93495.1"/>
    </source>
</evidence>
<dbReference type="Gene3D" id="3.30.450.20">
    <property type="entry name" value="PAS domain"/>
    <property type="match status" value="1"/>
</dbReference>
<sequence length="168" mass="19381">MGDDAVLKDTKTEKVSFETGSLTIRQLEAIFRTIEPEFDFIDDQDVVRWYSNNRKRLFQREVSALGQHVLAVHPKHSAGRIKQLLGEMHSGRKDYQTVTVPIRGKIMNMTFHAVRADTGKYLGCIEVTQDVSRFSNKSWVDHVLQLFKRSKDKKKTSSNKKDRSHETS</sequence>
<organism evidence="1 2">
    <name type="scientific">Bavariicoccus seileri</name>
    <dbReference type="NCBI Taxonomy" id="549685"/>
    <lineage>
        <taxon>Bacteria</taxon>
        <taxon>Bacillati</taxon>
        <taxon>Bacillota</taxon>
        <taxon>Bacilli</taxon>
        <taxon>Lactobacillales</taxon>
        <taxon>Enterococcaceae</taxon>
        <taxon>Bavariicoccus</taxon>
    </lineage>
</organism>
<gene>
    <name evidence="1" type="ORF">DIW15_02155</name>
</gene>
<reference evidence="1 2" key="1">
    <citation type="journal article" date="2018" name="Nat. Biotechnol.">
        <title>A standardized bacterial taxonomy based on genome phylogeny substantially revises the tree of life.</title>
        <authorList>
            <person name="Parks D.H."/>
            <person name="Chuvochina M."/>
            <person name="Waite D.W."/>
            <person name="Rinke C."/>
            <person name="Skarshewski A."/>
            <person name="Chaumeil P.A."/>
            <person name="Hugenholtz P."/>
        </authorList>
    </citation>
    <scope>NUCLEOTIDE SEQUENCE [LARGE SCALE GENOMIC DNA]</scope>
    <source>
        <strain evidence="1">UBA11306</strain>
    </source>
</reference>
<dbReference type="STRING" id="1121105.GCA_000421665_01058"/>
<dbReference type="Pfam" id="PF13596">
    <property type="entry name" value="PAS_10"/>
    <property type="match status" value="1"/>
</dbReference>
<dbReference type="Proteomes" id="UP000262195">
    <property type="component" value="Unassembled WGS sequence"/>
</dbReference>
<dbReference type="EMBL" id="DQHO01000016">
    <property type="protein sequence ID" value="HCS93495.1"/>
    <property type="molecule type" value="Genomic_DNA"/>
</dbReference>
<proteinExistence type="predicted"/>
<accession>A0A3D4S3U3</accession>
<comment type="caution">
    <text evidence="1">The sequence shown here is derived from an EMBL/GenBank/DDBJ whole genome shotgun (WGS) entry which is preliminary data.</text>
</comment>
<evidence type="ECO:0000313" key="2">
    <source>
        <dbReference type="Proteomes" id="UP000262195"/>
    </source>
</evidence>
<dbReference type="AlphaFoldDB" id="A0A3D4S3U3"/>